<dbReference type="AlphaFoldDB" id="A0A2I4DPD3"/>
<organism evidence="1 2">
    <name type="scientific">Juglans regia</name>
    <name type="common">English walnut</name>
    <dbReference type="NCBI Taxonomy" id="51240"/>
    <lineage>
        <taxon>Eukaryota</taxon>
        <taxon>Viridiplantae</taxon>
        <taxon>Streptophyta</taxon>
        <taxon>Embryophyta</taxon>
        <taxon>Tracheophyta</taxon>
        <taxon>Spermatophyta</taxon>
        <taxon>Magnoliopsida</taxon>
        <taxon>eudicotyledons</taxon>
        <taxon>Gunneridae</taxon>
        <taxon>Pentapetalae</taxon>
        <taxon>rosids</taxon>
        <taxon>fabids</taxon>
        <taxon>Fagales</taxon>
        <taxon>Juglandaceae</taxon>
        <taxon>Juglans</taxon>
    </lineage>
</organism>
<evidence type="ECO:0000313" key="1">
    <source>
        <dbReference type="Proteomes" id="UP000235220"/>
    </source>
</evidence>
<accession>A0A2I4DPD3</accession>
<dbReference type="Pfam" id="PF00582">
    <property type="entry name" value="Usp"/>
    <property type="match status" value="1"/>
</dbReference>
<dbReference type="STRING" id="51240.A0A2I4DPD3"/>
<dbReference type="PANTHER" id="PTHR47382">
    <property type="entry name" value="U-BOX DOMAIN-CONTAINING PROTEIN 52-LIKE"/>
    <property type="match status" value="1"/>
</dbReference>
<evidence type="ECO:0000313" key="2">
    <source>
        <dbReference type="RefSeq" id="XP_018809007.1"/>
    </source>
</evidence>
<dbReference type="OrthoDB" id="1898565at2759"/>
<name>A0A2I4DPD3_JUGRE</name>
<reference evidence="2" key="1">
    <citation type="submission" date="2025-08" db="UniProtKB">
        <authorList>
            <consortium name="RefSeq"/>
        </authorList>
    </citation>
    <scope>IDENTIFICATION</scope>
    <source>
        <tissue evidence="2">Leaves</tissue>
    </source>
</reference>
<proteinExistence type="predicted"/>
<dbReference type="RefSeq" id="XP_018809007.1">
    <property type="nucleotide sequence ID" value="XM_018953462.2"/>
</dbReference>
<protein>
    <submittedName>
        <fullName evidence="2">U-box domain-containing protein 54-like isoform X1</fullName>
    </submittedName>
</protein>
<sequence>MCQREARHLRVRDQEFMEEAPNHGNTAEDKEIQYCSSRMMSPEIVEIVEDSKSIASSNRDGGILHDVYVAVGKDDLDVLKWALDHAVSPGARVFLVHVFPAITYIPTPVGRLSRSQLSAEQVKVYINEEHNRRRNLLQKYIHLCNEAKVTVETMLLESNVTAKAILELIPILNITNLVMGIKRSPHYSRRLGKKMAKGEFVKKNAPEFCEVTIIHEGKKVVESQEIEEPACSTDLSSSLGRAEKYNTHQSDWNFFECVCFSGKHLNRK</sequence>
<dbReference type="Proteomes" id="UP000235220">
    <property type="component" value="Chromosome 2"/>
</dbReference>
<dbReference type="Gene3D" id="3.40.50.620">
    <property type="entry name" value="HUPs"/>
    <property type="match status" value="1"/>
</dbReference>
<dbReference type="SUPFAM" id="SSF52402">
    <property type="entry name" value="Adenine nucleotide alpha hydrolases-like"/>
    <property type="match status" value="1"/>
</dbReference>
<dbReference type="Gramene" id="Jr02_02740_p1">
    <property type="protein sequence ID" value="cds.Jr02_02740_p1"/>
    <property type="gene ID" value="Jr02_02740"/>
</dbReference>
<gene>
    <name evidence="2" type="primary">LOC108982168</name>
</gene>
<dbReference type="InterPro" id="IPR006016">
    <property type="entry name" value="UspA"/>
</dbReference>
<dbReference type="PANTHER" id="PTHR47382:SF1">
    <property type="entry name" value="USPA DOMAIN-CONTAINING PROTEIN"/>
    <property type="match status" value="1"/>
</dbReference>
<dbReference type="GeneID" id="108982168"/>
<dbReference type="KEGG" id="jre:108982168"/>
<dbReference type="InterPro" id="IPR014729">
    <property type="entry name" value="Rossmann-like_a/b/a_fold"/>
</dbReference>
<keyword evidence="1" id="KW-1185">Reference proteome</keyword>
<dbReference type="CDD" id="cd01989">
    <property type="entry name" value="USP_STK_Ubox_N"/>
    <property type="match status" value="1"/>
</dbReference>